<accession>A0A3B1CP52</accession>
<evidence type="ECO:0000256" key="5">
    <source>
        <dbReference type="ARBA" id="ARBA00022692"/>
    </source>
</evidence>
<dbReference type="Pfam" id="PF03799">
    <property type="entry name" value="FtsQ_DivIB_C"/>
    <property type="match status" value="1"/>
</dbReference>
<dbReference type="Gene3D" id="3.10.20.310">
    <property type="entry name" value="membrane protein fhac"/>
    <property type="match status" value="1"/>
</dbReference>
<dbReference type="InterPro" id="IPR013685">
    <property type="entry name" value="POTRA_FtsQ_type"/>
</dbReference>
<evidence type="ECO:0000256" key="1">
    <source>
        <dbReference type="ARBA" id="ARBA00004370"/>
    </source>
</evidence>
<dbReference type="AlphaFoldDB" id="A0A3B1CP52"/>
<dbReference type="PANTHER" id="PTHR35851">
    <property type="entry name" value="CELL DIVISION PROTEIN FTSQ"/>
    <property type="match status" value="1"/>
</dbReference>
<protein>
    <recommendedName>
        <fullName evidence="10">POTRA domain-containing protein</fullName>
    </recommendedName>
</protein>
<evidence type="ECO:0000259" key="10">
    <source>
        <dbReference type="PROSITE" id="PS51779"/>
    </source>
</evidence>
<dbReference type="InterPro" id="IPR026579">
    <property type="entry name" value="FtsQ"/>
</dbReference>
<gene>
    <name evidence="11" type="ORF">MNBD_NITROSPIRAE02-1728</name>
</gene>
<evidence type="ECO:0000256" key="9">
    <source>
        <dbReference type="SAM" id="Phobius"/>
    </source>
</evidence>
<keyword evidence="7 9" id="KW-0472">Membrane</keyword>
<dbReference type="PANTHER" id="PTHR35851:SF1">
    <property type="entry name" value="CELL DIVISION PROTEIN FTSQ"/>
    <property type="match status" value="1"/>
</dbReference>
<proteinExistence type="predicted"/>
<keyword evidence="6 9" id="KW-1133">Transmembrane helix</keyword>
<evidence type="ECO:0000256" key="7">
    <source>
        <dbReference type="ARBA" id="ARBA00023136"/>
    </source>
</evidence>
<keyword evidence="5 9" id="KW-0812">Transmembrane</keyword>
<dbReference type="PROSITE" id="PS51779">
    <property type="entry name" value="POTRA"/>
    <property type="match status" value="1"/>
</dbReference>
<sequence>MSRGHRKKGNRIKEDNKHVSGFFLHPLFLKSVLFIALTGIIGLAGVYLYGKTADIMRINRIEVTGNKHLSDNEVISLLKLGHGESMLRISSSELSERVLESPWIRDVVIRKELPHTLIVKVKEAEPLALLKRKGHLYIVSRGGDVLEELSQTIAFLPVIRMDSVKKSLLKEALKVAGIVREDGFFSDEAIEIIAKTPEEMTLKIGDLTVKIGKGNYRRKLARLIQLEDEIVRRGIPAGYVDLRFSRRVIVRAAKGKG</sequence>
<evidence type="ECO:0000256" key="4">
    <source>
        <dbReference type="ARBA" id="ARBA00022618"/>
    </source>
</evidence>
<evidence type="ECO:0000256" key="6">
    <source>
        <dbReference type="ARBA" id="ARBA00022989"/>
    </source>
</evidence>
<dbReference type="InterPro" id="IPR005548">
    <property type="entry name" value="Cell_div_FtsQ/DivIB_C"/>
</dbReference>
<comment type="subcellular location">
    <subcellularLocation>
        <location evidence="1">Membrane</location>
    </subcellularLocation>
</comment>
<reference evidence="11" key="1">
    <citation type="submission" date="2018-06" db="EMBL/GenBank/DDBJ databases">
        <authorList>
            <person name="Zhirakovskaya E."/>
        </authorList>
    </citation>
    <scope>NUCLEOTIDE SEQUENCE</scope>
</reference>
<feature type="transmembrane region" description="Helical" evidence="9">
    <location>
        <begin position="21"/>
        <end position="50"/>
    </location>
</feature>
<dbReference type="InterPro" id="IPR034746">
    <property type="entry name" value="POTRA"/>
</dbReference>
<evidence type="ECO:0000256" key="2">
    <source>
        <dbReference type="ARBA" id="ARBA00022475"/>
    </source>
</evidence>
<keyword evidence="4" id="KW-0132">Cell division</keyword>
<evidence type="ECO:0000256" key="3">
    <source>
        <dbReference type="ARBA" id="ARBA00022519"/>
    </source>
</evidence>
<keyword evidence="8" id="KW-0131">Cell cycle</keyword>
<evidence type="ECO:0000313" key="11">
    <source>
        <dbReference type="EMBL" id="VAX30092.1"/>
    </source>
</evidence>
<dbReference type="Pfam" id="PF08478">
    <property type="entry name" value="POTRA_1"/>
    <property type="match status" value="1"/>
</dbReference>
<dbReference type="GO" id="GO:0090529">
    <property type="term" value="P:cell septum assembly"/>
    <property type="evidence" value="ECO:0007669"/>
    <property type="project" value="InterPro"/>
</dbReference>
<organism evidence="11">
    <name type="scientific">hydrothermal vent metagenome</name>
    <dbReference type="NCBI Taxonomy" id="652676"/>
    <lineage>
        <taxon>unclassified sequences</taxon>
        <taxon>metagenomes</taxon>
        <taxon>ecological metagenomes</taxon>
    </lineage>
</organism>
<keyword evidence="3" id="KW-0997">Cell inner membrane</keyword>
<evidence type="ECO:0000256" key="8">
    <source>
        <dbReference type="ARBA" id="ARBA00023306"/>
    </source>
</evidence>
<dbReference type="EMBL" id="UOGH01000151">
    <property type="protein sequence ID" value="VAX30092.1"/>
    <property type="molecule type" value="Genomic_DNA"/>
</dbReference>
<feature type="domain" description="POTRA" evidence="10">
    <location>
        <begin position="56"/>
        <end position="124"/>
    </location>
</feature>
<name>A0A3B1CP52_9ZZZZ</name>
<keyword evidence="2" id="KW-1003">Cell membrane</keyword>
<dbReference type="GO" id="GO:0016020">
    <property type="term" value="C:membrane"/>
    <property type="evidence" value="ECO:0007669"/>
    <property type="project" value="UniProtKB-SubCell"/>
</dbReference>